<dbReference type="GO" id="GO:0005737">
    <property type="term" value="C:cytoplasm"/>
    <property type="evidence" value="ECO:0007669"/>
    <property type="project" value="UniProtKB-SubCell"/>
</dbReference>
<dbReference type="Proteomes" id="UP000265618">
    <property type="component" value="Unassembled WGS sequence"/>
</dbReference>
<comment type="function">
    <text evidence="7">PPIases accelerate the folding of proteins. It catalyzes the cis-trans isomerization of proline imidic peptide bonds in oligopeptides.</text>
</comment>
<dbReference type="InterPro" id="IPR004327">
    <property type="entry name" value="Phstyr_phstse_ac"/>
</dbReference>
<protein>
    <recommendedName>
        <fullName evidence="7">Serine/threonine-protein phosphatase 2A activator</fullName>
        <ecNumber evidence="7">5.2.1.8</ecNumber>
    </recommendedName>
    <alternativeName>
        <fullName evidence="7">Phosphotyrosyl phosphatase activator</fullName>
    </alternativeName>
</protein>
<dbReference type="GO" id="GO:0005634">
    <property type="term" value="C:nucleus"/>
    <property type="evidence" value="ECO:0007669"/>
    <property type="project" value="TreeGrafter"/>
</dbReference>
<evidence type="ECO:0000256" key="5">
    <source>
        <dbReference type="ARBA" id="ARBA00023110"/>
    </source>
</evidence>
<comment type="caution">
    <text evidence="8">The sequence shown here is derived from an EMBL/GenBank/DDBJ whole genome shotgun (WGS) entry which is preliminary data.</text>
</comment>
<dbReference type="GO" id="GO:0007052">
    <property type="term" value="P:mitotic spindle organization"/>
    <property type="evidence" value="ECO:0007669"/>
    <property type="project" value="TreeGrafter"/>
</dbReference>
<keyword evidence="4 7" id="KW-0963">Cytoplasm</keyword>
<dbReference type="Gene3D" id="1.20.120.1150">
    <property type="match status" value="1"/>
</dbReference>
<evidence type="ECO:0000313" key="9">
    <source>
        <dbReference type="Proteomes" id="UP000265618"/>
    </source>
</evidence>
<dbReference type="PANTHER" id="PTHR10012">
    <property type="entry name" value="SERINE/THREONINE-PROTEIN PHOSPHATASE 2A REGULATORY SUBUNIT B"/>
    <property type="match status" value="1"/>
</dbReference>
<keyword evidence="6 7" id="KW-0413">Isomerase</keyword>
<dbReference type="OrthoDB" id="16120at2759"/>
<comment type="subcellular location">
    <subcellularLocation>
        <location evidence="2 7">Cytoplasm</location>
    </subcellularLocation>
</comment>
<gene>
    <name evidence="8" type="ORF">KIPB_006677</name>
</gene>
<evidence type="ECO:0000256" key="6">
    <source>
        <dbReference type="ARBA" id="ARBA00023235"/>
    </source>
</evidence>
<dbReference type="InterPro" id="IPR037218">
    <property type="entry name" value="PTPA_sf"/>
</dbReference>
<proteinExistence type="inferred from homology"/>
<accession>A0A9K3GIC4</accession>
<keyword evidence="5 7" id="KW-0697">Rotamase</keyword>
<dbReference type="AlphaFoldDB" id="A0A9K3GIC4"/>
<organism evidence="8 9">
    <name type="scientific">Kipferlia bialata</name>
    <dbReference type="NCBI Taxonomy" id="797122"/>
    <lineage>
        <taxon>Eukaryota</taxon>
        <taxon>Metamonada</taxon>
        <taxon>Carpediemonas-like organisms</taxon>
        <taxon>Kipferlia</taxon>
    </lineage>
</organism>
<dbReference type="PIRSF" id="PIRSF016325">
    <property type="entry name" value="Phstyr_phstse_ac"/>
    <property type="match status" value="1"/>
</dbReference>
<sequence length="306" mass="34939">MSEVPAVPTGFRVPGKCISGPPDMETWYKSMGYRMIHQFIAAVNTACRSKDMEELGAPSEHITAILSVLDVLEATIEEVPPIKKRMRFGNLAFRDLCTVCDGKAIPLHEEMLPEHDHPAIVELCFYLVNSLGDRNRIDYGTGHELNFLVWLIGLYRIGFLVKSDLAHIGLTVYWRYLHLVQKVQEVYTLEPAGSHGVWLVDDFQLLPFVWGSSQLVENGMYELSDIHKPLSVSGGSKAYLYFDMVRHIIKEKGSRLDEVTPFLADIHRSSPSWRHMNAGFLRMYEDDVLRKWVVVQHLYFGALLPY</sequence>
<evidence type="ECO:0000256" key="3">
    <source>
        <dbReference type="ARBA" id="ARBA00011019"/>
    </source>
</evidence>
<reference evidence="8 9" key="1">
    <citation type="journal article" date="2018" name="PLoS ONE">
        <title>The draft genome of Kipferlia bialata reveals reductive genome evolution in fornicate parasites.</title>
        <authorList>
            <person name="Tanifuji G."/>
            <person name="Takabayashi S."/>
            <person name="Kume K."/>
            <person name="Takagi M."/>
            <person name="Nakayama T."/>
            <person name="Kamikawa R."/>
            <person name="Inagaki Y."/>
            <person name="Hashimoto T."/>
        </authorList>
    </citation>
    <scope>NUCLEOTIDE SEQUENCE [LARGE SCALE GENOMIC DNA]</scope>
    <source>
        <strain evidence="8">NY0173</strain>
    </source>
</reference>
<dbReference type="Pfam" id="PF03095">
    <property type="entry name" value="PTPA"/>
    <property type="match status" value="1"/>
</dbReference>
<dbReference type="EMBL" id="BDIP01001749">
    <property type="protein sequence ID" value="GIQ85064.1"/>
    <property type="molecule type" value="Genomic_DNA"/>
</dbReference>
<comment type="catalytic activity">
    <reaction evidence="1 7">
        <text>[protein]-peptidylproline (omega=180) = [protein]-peptidylproline (omega=0)</text>
        <dbReference type="Rhea" id="RHEA:16237"/>
        <dbReference type="Rhea" id="RHEA-COMP:10747"/>
        <dbReference type="Rhea" id="RHEA-COMP:10748"/>
        <dbReference type="ChEBI" id="CHEBI:83833"/>
        <dbReference type="ChEBI" id="CHEBI:83834"/>
        <dbReference type="EC" id="5.2.1.8"/>
    </reaction>
</comment>
<dbReference type="GO" id="GO:0000159">
    <property type="term" value="C:protein phosphatase type 2A complex"/>
    <property type="evidence" value="ECO:0007669"/>
    <property type="project" value="TreeGrafter"/>
</dbReference>
<dbReference type="GO" id="GO:0008160">
    <property type="term" value="F:protein tyrosine phosphatase activator activity"/>
    <property type="evidence" value="ECO:0007669"/>
    <property type="project" value="TreeGrafter"/>
</dbReference>
<evidence type="ECO:0000256" key="2">
    <source>
        <dbReference type="ARBA" id="ARBA00004496"/>
    </source>
</evidence>
<comment type="similarity">
    <text evidence="3 7">Belongs to the PTPA-type PPIase family.</text>
</comment>
<name>A0A9K3GIC4_9EUKA</name>
<dbReference type="EC" id="5.2.1.8" evidence="7"/>
<evidence type="ECO:0000256" key="7">
    <source>
        <dbReference type="RuleBase" id="RU361210"/>
    </source>
</evidence>
<dbReference type="InterPro" id="IPR043170">
    <property type="entry name" value="PTPA_C_lid"/>
</dbReference>
<dbReference type="SUPFAM" id="SSF140984">
    <property type="entry name" value="PTPA-like"/>
    <property type="match status" value="1"/>
</dbReference>
<keyword evidence="9" id="KW-1185">Reference proteome</keyword>
<evidence type="ECO:0000313" key="8">
    <source>
        <dbReference type="EMBL" id="GIQ85064.1"/>
    </source>
</evidence>
<dbReference type="PANTHER" id="PTHR10012:SF0">
    <property type="entry name" value="SERINE_THREONINE-PROTEIN PHOSPHATASE 2A ACTIVATOR"/>
    <property type="match status" value="1"/>
</dbReference>
<dbReference type="GO" id="GO:0003755">
    <property type="term" value="F:peptidyl-prolyl cis-trans isomerase activity"/>
    <property type="evidence" value="ECO:0007669"/>
    <property type="project" value="UniProtKB-KW"/>
</dbReference>
<evidence type="ECO:0000256" key="1">
    <source>
        <dbReference type="ARBA" id="ARBA00000971"/>
    </source>
</evidence>
<evidence type="ECO:0000256" key="4">
    <source>
        <dbReference type="ARBA" id="ARBA00022490"/>
    </source>
</evidence>